<evidence type="ECO:0000256" key="3">
    <source>
        <dbReference type="ARBA" id="ARBA00022692"/>
    </source>
</evidence>
<evidence type="ECO:0000313" key="9">
    <source>
        <dbReference type="Proteomes" id="UP000288716"/>
    </source>
</evidence>
<reference evidence="8 9" key="1">
    <citation type="journal article" date="2018" name="Gigascience">
        <title>Genomes of trombidid mites reveal novel predicted allergens and laterally-transferred genes associated with secondary metabolism.</title>
        <authorList>
            <person name="Dong X."/>
            <person name="Chaisiri K."/>
            <person name="Xia D."/>
            <person name="Armstrong S.D."/>
            <person name="Fang Y."/>
            <person name="Donnelly M.J."/>
            <person name="Kadowaki T."/>
            <person name="McGarry J.W."/>
            <person name="Darby A.C."/>
            <person name="Makepeace B.L."/>
        </authorList>
    </citation>
    <scope>NUCLEOTIDE SEQUENCE [LARGE SCALE GENOMIC DNA]</scope>
    <source>
        <strain evidence="8">UoL-UT</strain>
    </source>
</reference>
<keyword evidence="5 6" id="KW-0472">Membrane</keyword>
<dbReference type="InterPro" id="IPR007632">
    <property type="entry name" value="Anoctamin"/>
</dbReference>
<dbReference type="STRING" id="299467.A0A443RSF6"/>
<dbReference type="PANTHER" id="PTHR12308">
    <property type="entry name" value="ANOCTAMIN"/>
    <property type="match status" value="1"/>
</dbReference>
<evidence type="ECO:0000256" key="5">
    <source>
        <dbReference type="ARBA" id="ARBA00023136"/>
    </source>
</evidence>
<keyword evidence="3 6" id="KW-0812">Transmembrane</keyword>
<feature type="transmembrane region" description="Helical" evidence="6">
    <location>
        <begin position="96"/>
        <end position="118"/>
    </location>
</feature>
<evidence type="ECO:0000259" key="7">
    <source>
        <dbReference type="Pfam" id="PF04547"/>
    </source>
</evidence>
<evidence type="ECO:0000256" key="4">
    <source>
        <dbReference type="ARBA" id="ARBA00022989"/>
    </source>
</evidence>
<sequence length="151" mass="17879">ANKLITETRRPVGERAQDIGIWYNILEFLASFAVFTNAFLIAFTSDFLTRTLYYVEYGSMDNYLNFTLSTSASSDKEESHCRYKDFRQPNGHYIPFYWKLMFIRCAFILIFQISITLIRKLIDILIPDIPTSLDLKMKREQYLARKQLEDM</sequence>
<keyword evidence="4 6" id="KW-1133">Transmembrane helix</keyword>
<comment type="similarity">
    <text evidence="2 6">Belongs to the anoctamin family.</text>
</comment>
<dbReference type="Pfam" id="PF04547">
    <property type="entry name" value="Anoctamin"/>
    <property type="match status" value="1"/>
</dbReference>
<evidence type="ECO:0000256" key="6">
    <source>
        <dbReference type="RuleBase" id="RU280814"/>
    </source>
</evidence>
<dbReference type="PANTHER" id="PTHR12308:SF84">
    <property type="entry name" value="ANOCTAMIN"/>
    <property type="match status" value="1"/>
</dbReference>
<name>A0A443RSF6_9ACAR</name>
<proteinExistence type="inferred from homology"/>
<dbReference type="AlphaFoldDB" id="A0A443RSF6"/>
<dbReference type="OrthoDB" id="6431562at2759"/>
<feature type="domain" description="Anoctamin transmembrane" evidence="7">
    <location>
        <begin position="1"/>
        <end position="140"/>
    </location>
</feature>
<protein>
    <recommendedName>
        <fullName evidence="6">Anoctamin</fullName>
    </recommendedName>
</protein>
<accession>A0A443RSF6</accession>
<gene>
    <name evidence="8" type="ORF">B4U80_09458</name>
</gene>
<comment type="caution">
    <text evidence="6">Lacks conserved residue(s) required for the propagation of feature annotation.</text>
</comment>
<comment type="subcellular location">
    <subcellularLocation>
        <location evidence="1 6">Membrane</location>
        <topology evidence="1 6">Multi-pass membrane protein</topology>
    </subcellularLocation>
</comment>
<keyword evidence="9" id="KW-1185">Reference proteome</keyword>
<feature type="non-terminal residue" evidence="8">
    <location>
        <position position="151"/>
    </location>
</feature>
<feature type="non-terminal residue" evidence="8">
    <location>
        <position position="1"/>
    </location>
</feature>
<dbReference type="Proteomes" id="UP000288716">
    <property type="component" value="Unassembled WGS sequence"/>
</dbReference>
<dbReference type="VEuPathDB" id="VectorBase:LDEU013804"/>
<dbReference type="GO" id="GO:0005886">
    <property type="term" value="C:plasma membrane"/>
    <property type="evidence" value="ECO:0007669"/>
    <property type="project" value="TreeGrafter"/>
</dbReference>
<comment type="caution">
    <text evidence="8">The sequence shown here is derived from an EMBL/GenBank/DDBJ whole genome shotgun (WGS) entry which is preliminary data.</text>
</comment>
<evidence type="ECO:0000256" key="2">
    <source>
        <dbReference type="ARBA" id="ARBA00009671"/>
    </source>
</evidence>
<feature type="transmembrane region" description="Helical" evidence="6">
    <location>
        <begin position="21"/>
        <end position="43"/>
    </location>
</feature>
<organism evidence="8 9">
    <name type="scientific">Leptotrombidium deliense</name>
    <dbReference type="NCBI Taxonomy" id="299467"/>
    <lineage>
        <taxon>Eukaryota</taxon>
        <taxon>Metazoa</taxon>
        <taxon>Ecdysozoa</taxon>
        <taxon>Arthropoda</taxon>
        <taxon>Chelicerata</taxon>
        <taxon>Arachnida</taxon>
        <taxon>Acari</taxon>
        <taxon>Acariformes</taxon>
        <taxon>Trombidiformes</taxon>
        <taxon>Prostigmata</taxon>
        <taxon>Anystina</taxon>
        <taxon>Parasitengona</taxon>
        <taxon>Trombiculoidea</taxon>
        <taxon>Trombiculidae</taxon>
        <taxon>Leptotrombidium</taxon>
    </lineage>
</organism>
<evidence type="ECO:0000313" key="8">
    <source>
        <dbReference type="EMBL" id="RWS18236.1"/>
    </source>
</evidence>
<dbReference type="EMBL" id="NCKV01043240">
    <property type="protein sequence ID" value="RWS18236.1"/>
    <property type="molecule type" value="Genomic_DNA"/>
</dbReference>
<dbReference type="InterPro" id="IPR049452">
    <property type="entry name" value="Anoctamin_TM"/>
</dbReference>
<dbReference type="GO" id="GO:0005254">
    <property type="term" value="F:chloride channel activity"/>
    <property type="evidence" value="ECO:0007669"/>
    <property type="project" value="TreeGrafter"/>
</dbReference>
<evidence type="ECO:0000256" key="1">
    <source>
        <dbReference type="ARBA" id="ARBA00004141"/>
    </source>
</evidence>